<dbReference type="Proteomes" id="UP000287651">
    <property type="component" value="Unassembled WGS sequence"/>
</dbReference>
<gene>
    <name evidence="2" type="ORF">B296_00017722</name>
</gene>
<accession>A0A427B4L6</accession>
<name>A0A427B4L6_ENSVE</name>
<proteinExistence type="predicted"/>
<feature type="compositionally biased region" description="Basic and acidic residues" evidence="1">
    <location>
        <begin position="1"/>
        <end position="18"/>
    </location>
</feature>
<dbReference type="EMBL" id="AMZH03000497">
    <property type="protein sequence ID" value="RRT83421.1"/>
    <property type="molecule type" value="Genomic_DNA"/>
</dbReference>
<reference evidence="2 3" key="1">
    <citation type="journal article" date="2014" name="Agronomy (Basel)">
        <title>A Draft Genome Sequence for Ensete ventricosum, the Drought-Tolerant Tree Against Hunger.</title>
        <authorList>
            <person name="Harrison J."/>
            <person name="Moore K.A."/>
            <person name="Paszkiewicz K."/>
            <person name="Jones T."/>
            <person name="Grant M."/>
            <person name="Ambacheew D."/>
            <person name="Muzemil S."/>
            <person name="Studholme D.J."/>
        </authorList>
    </citation>
    <scope>NUCLEOTIDE SEQUENCE [LARGE SCALE GENOMIC DNA]</scope>
</reference>
<protein>
    <submittedName>
        <fullName evidence="2">Uncharacterized protein</fullName>
    </submittedName>
</protein>
<evidence type="ECO:0000313" key="2">
    <source>
        <dbReference type="EMBL" id="RRT83421.1"/>
    </source>
</evidence>
<sequence length="51" mass="5530">MGSREKDKEEKGKEKDGARSSGPRAAEQGCSARSNDLKKTPTRLGRLANAR</sequence>
<evidence type="ECO:0000256" key="1">
    <source>
        <dbReference type="SAM" id="MobiDB-lite"/>
    </source>
</evidence>
<evidence type="ECO:0000313" key="3">
    <source>
        <dbReference type="Proteomes" id="UP000287651"/>
    </source>
</evidence>
<feature type="non-terminal residue" evidence="2">
    <location>
        <position position="51"/>
    </location>
</feature>
<feature type="region of interest" description="Disordered" evidence="1">
    <location>
        <begin position="1"/>
        <end position="51"/>
    </location>
</feature>
<organism evidence="2 3">
    <name type="scientific">Ensete ventricosum</name>
    <name type="common">Abyssinian banana</name>
    <name type="synonym">Musa ensete</name>
    <dbReference type="NCBI Taxonomy" id="4639"/>
    <lineage>
        <taxon>Eukaryota</taxon>
        <taxon>Viridiplantae</taxon>
        <taxon>Streptophyta</taxon>
        <taxon>Embryophyta</taxon>
        <taxon>Tracheophyta</taxon>
        <taxon>Spermatophyta</taxon>
        <taxon>Magnoliopsida</taxon>
        <taxon>Liliopsida</taxon>
        <taxon>Zingiberales</taxon>
        <taxon>Musaceae</taxon>
        <taxon>Ensete</taxon>
    </lineage>
</organism>
<comment type="caution">
    <text evidence="2">The sequence shown here is derived from an EMBL/GenBank/DDBJ whole genome shotgun (WGS) entry which is preliminary data.</text>
</comment>
<dbReference type="AlphaFoldDB" id="A0A427B4L6"/>